<dbReference type="EMBL" id="CATNWA010020666">
    <property type="protein sequence ID" value="CAI9619335.1"/>
    <property type="molecule type" value="Genomic_DNA"/>
</dbReference>
<feature type="region of interest" description="Disordered" evidence="1">
    <location>
        <begin position="1"/>
        <end position="90"/>
    </location>
</feature>
<gene>
    <name evidence="2" type="ORF">SPARVUS_LOCUS15827042</name>
</gene>
<sequence length="238" mass="26402">MEELVDADEYLVPHQGFFGSEDPTLEHRSRISSTQSTNENDRPLLDGTAPAVPLARTLSHESAASGSDDLSDRDNVFDSPPRDNSLRRRYCEDPTELGGVDVIDGRMMDFNSCTSPALPAYPSEYVNQREPRRSRSSVKTPRTSVSTLERQKGQVCRNGFIREPMSPAAIAAVENPDYLPPPGLQAPNFFPQAFDNLYYWNHELNSSRGEQDPNPEPNGFTTPTAENPEYLGLDGAIL</sequence>
<proteinExistence type="predicted"/>
<feature type="non-terminal residue" evidence="2">
    <location>
        <position position="238"/>
    </location>
</feature>
<dbReference type="Proteomes" id="UP001162483">
    <property type="component" value="Unassembled WGS sequence"/>
</dbReference>
<accession>A0ABN9HFZ6</accession>
<feature type="compositionally biased region" description="Polar residues" evidence="1">
    <location>
        <begin position="137"/>
        <end position="148"/>
    </location>
</feature>
<organism evidence="2 3">
    <name type="scientific">Staurois parvus</name>
    <dbReference type="NCBI Taxonomy" id="386267"/>
    <lineage>
        <taxon>Eukaryota</taxon>
        <taxon>Metazoa</taxon>
        <taxon>Chordata</taxon>
        <taxon>Craniata</taxon>
        <taxon>Vertebrata</taxon>
        <taxon>Euteleostomi</taxon>
        <taxon>Amphibia</taxon>
        <taxon>Batrachia</taxon>
        <taxon>Anura</taxon>
        <taxon>Neobatrachia</taxon>
        <taxon>Ranoidea</taxon>
        <taxon>Ranidae</taxon>
        <taxon>Staurois</taxon>
    </lineage>
</organism>
<feature type="region of interest" description="Disordered" evidence="1">
    <location>
        <begin position="205"/>
        <end position="238"/>
    </location>
</feature>
<protein>
    <submittedName>
        <fullName evidence="2">Uncharacterized protein</fullName>
    </submittedName>
</protein>
<evidence type="ECO:0000313" key="2">
    <source>
        <dbReference type="EMBL" id="CAI9619335.1"/>
    </source>
</evidence>
<comment type="caution">
    <text evidence="2">The sequence shown here is derived from an EMBL/GenBank/DDBJ whole genome shotgun (WGS) entry which is preliminary data.</text>
</comment>
<feature type="region of interest" description="Disordered" evidence="1">
    <location>
        <begin position="117"/>
        <end position="151"/>
    </location>
</feature>
<evidence type="ECO:0000313" key="3">
    <source>
        <dbReference type="Proteomes" id="UP001162483"/>
    </source>
</evidence>
<evidence type="ECO:0000256" key="1">
    <source>
        <dbReference type="SAM" id="MobiDB-lite"/>
    </source>
</evidence>
<reference evidence="2" key="1">
    <citation type="submission" date="2023-05" db="EMBL/GenBank/DDBJ databases">
        <authorList>
            <person name="Stuckert A."/>
        </authorList>
    </citation>
    <scope>NUCLEOTIDE SEQUENCE</scope>
</reference>
<name>A0ABN9HFZ6_9NEOB</name>
<keyword evidence="3" id="KW-1185">Reference proteome</keyword>
<feature type="compositionally biased region" description="Basic and acidic residues" evidence="1">
    <location>
        <begin position="70"/>
        <end position="90"/>
    </location>
</feature>